<evidence type="ECO:0000256" key="1">
    <source>
        <dbReference type="SAM" id="SignalP"/>
    </source>
</evidence>
<evidence type="ECO:0008006" key="4">
    <source>
        <dbReference type="Google" id="ProtNLM"/>
    </source>
</evidence>
<reference evidence="2 3" key="1">
    <citation type="journal article" date="2016" name="Sci. Rep.">
        <title>Genomic and phenotypic characterization of the species Acinetobacter venetianus.</title>
        <authorList>
            <person name="Fondi M."/>
            <person name="Maida I."/>
            <person name="Perrin E."/>
            <person name="Orlandini V."/>
            <person name="La Torre L."/>
            <person name="Bosi E."/>
            <person name="Negroni A."/>
            <person name="Zanaroli G."/>
            <person name="Fava F."/>
            <person name="Decorosi F."/>
            <person name="Giovannetti L."/>
            <person name="Viti C."/>
            <person name="Vaneechoutte M."/>
            <person name="Dijkshoorn L."/>
            <person name="Fani R."/>
        </authorList>
    </citation>
    <scope>NUCLEOTIDE SEQUENCE [LARGE SCALE GENOMIC DNA]</scope>
    <source>
        <strain evidence="2 3">LUH5627</strain>
    </source>
</reference>
<dbReference type="RefSeq" id="WP_061392137.1">
    <property type="nucleotide sequence ID" value="NZ_CAXGOK010000016.1"/>
</dbReference>
<gene>
    <name evidence="2" type="ORF">AVENLUH5627_03113</name>
</gene>
<evidence type="ECO:0000313" key="2">
    <source>
        <dbReference type="EMBL" id="KXZ64289.1"/>
    </source>
</evidence>
<name>A0A150HL42_9GAMM</name>
<proteinExistence type="predicted"/>
<dbReference type="Proteomes" id="UP000075680">
    <property type="component" value="Unassembled WGS sequence"/>
</dbReference>
<keyword evidence="1" id="KW-0732">Signal</keyword>
<accession>A0A150HL42</accession>
<sequence>MNVLKRSALIFIFSSMMGVPAVYAEDEVASLPTIRLMAESELREEVGIVPYQEDKNVRQALQHHLYKVNLDMQNQEVSESVGGFNYQPQAAQPDLSYVPAILQQYILAVANGFQSSDPTNGVFKMLEPLNINRDNAIDFQNGTMKVDLSDLLKLQQQIRDGLNPPPSPLFPR</sequence>
<dbReference type="PATRIC" id="fig|52133.18.peg.3192"/>
<organism evidence="2 3">
    <name type="scientific">Acinetobacter venetianus</name>
    <dbReference type="NCBI Taxonomy" id="52133"/>
    <lineage>
        <taxon>Bacteria</taxon>
        <taxon>Pseudomonadati</taxon>
        <taxon>Pseudomonadota</taxon>
        <taxon>Gammaproteobacteria</taxon>
        <taxon>Moraxellales</taxon>
        <taxon>Moraxellaceae</taxon>
        <taxon>Acinetobacter</taxon>
    </lineage>
</organism>
<feature type="chain" id="PRO_5043134686" description="Signal peptide containing protein" evidence="1">
    <location>
        <begin position="25"/>
        <end position="172"/>
    </location>
</feature>
<dbReference type="EMBL" id="JRUE01000233">
    <property type="protein sequence ID" value="KXZ64289.1"/>
    <property type="molecule type" value="Genomic_DNA"/>
</dbReference>
<protein>
    <recommendedName>
        <fullName evidence="4">Signal peptide containing protein</fullName>
    </recommendedName>
</protein>
<comment type="caution">
    <text evidence="2">The sequence shown here is derived from an EMBL/GenBank/DDBJ whole genome shotgun (WGS) entry which is preliminary data.</text>
</comment>
<dbReference type="AlphaFoldDB" id="A0A150HL42"/>
<evidence type="ECO:0000313" key="3">
    <source>
        <dbReference type="Proteomes" id="UP000075680"/>
    </source>
</evidence>
<feature type="signal peptide" evidence="1">
    <location>
        <begin position="1"/>
        <end position="24"/>
    </location>
</feature>